<dbReference type="EMBL" id="JAADJZ010000002">
    <property type="protein sequence ID" value="KAF2877624.1"/>
    <property type="molecule type" value="Genomic_DNA"/>
</dbReference>
<reference evidence="1 2" key="1">
    <citation type="submission" date="2020-01" db="EMBL/GenBank/DDBJ databases">
        <authorList>
            <consortium name="DOE Joint Genome Institute"/>
            <person name="Haridas S."/>
            <person name="Albert R."/>
            <person name="Binder M."/>
            <person name="Bloem J."/>
            <person name="Labutti K."/>
            <person name="Salamov A."/>
            <person name="Andreopoulos B."/>
            <person name="Baker S.E."/>
            <person name="Barry K."/>
            <person name="Bills G."/>
            <person name="Bluhm B.H."/>
            <person name="Cannon C."/>
            <person name="Castanera R."/>
            <person name="Culley D.E."/>
            <person name="Daum C."/>
            <person name="Ezra D."/>
            <person name="Gonzalez J.B."/>
            <person name="Henrissat B."/>
            <person name="Kuo A."/>
            <person name="Liang C."/>
            <person name="Lipzen A."/>
            <person name="Lutzoni F."/>
            <person name="Magnuson J."/>
            <person name="Mondo S."/>
            <person name="Nolan M."/>
            <person name="Ohm R."/>
            <person name="Pangilinan J."/>
            <person name="Park H.-J.H."/>
            <person name="Ramirez L."/>
            <person name="Alfaro M."/>
            <person name="Sun H."/>
            <person name="Tritt A."/>
            <person name="Yoshinaga Y."/>
            <person name="Zwiers L.-H.L."/>
            <person name="Turgeon B.G."/>
            <person name="Goodwin S.B."/>
            <person name="Spatafora J.W."/>
            <person name="Crous P.W."/>
            <person name="Grigoriev I.V."/>
        </authorList>
    </citation>
    <scope>NUCLEOTIDE SEQUENCE [LARGE SCALE GENOMIC DNA]</scope>
    <source>
        <strain evidence="1 2">CBS 611.86</strain>
    </source>
</reference>
<proteinExistence type="predicted"/>
<name>A0A7C8MUZ1_9PLEO</name>
<evidence type="ECO:0000313" key="2">
    <source>
        <dbReference type="Proteomes" id="UP000481861"/>
    </source>
</evidence>
<accession>A0A7C8MUZ1</accession>
<dbReference type="OrthoDB" id="5232280at2759"/>
<protein>
    <submittedName>
        <fullName evidence="1">Uncharacterized protein</fullName>
    </submittedName>
</protein>
<dbReference type="Proteomes" id="UP000481861">
    <property type="component" value="Unassembled WGS sequence"/>
</dbReference>
<dbReference type="AlphaFoldDB" id="A0A7C8MUZ1"/>
<comment type="caution">
    <text evidence="1">The sequence shown here is derived from an EMBL/GenBank/DDBJ whole genome shotgun (WGS) entry which is preliminary data.</text>
</comment>
<sequence length="813" mass="91197">MSLQITTKTGSLIALGLGISDIATIVSLSRRFGNWMTAASGDADFLEFLDTDELEIIRRRGLLDVDRFNKVWGHRIALLANGKPTEYEGEDAEKVLEKFSRFTAIMVCLVAAMDAFMSFELVRSTLRQVLLALLRTTEFGEDILASRYPDRLNSWRSSSTLRGLASKARQIRRRLLDRRLLVDGLMPQGDRLHMIQFLIWLLAESGEDFTTQSSDVAGVASCLSELGIDLLSVEGLGEAGDGRASLTSCRVRYSSEAIMRVHDKTPGSDVAILGRVSLTTVSLLCPEEALTNFPIHPDIANRCRTAWQDGARASEVIKCRPVVPNYDKRQFDAFWDTGSPPLRVRDDIRNLVSAHAFAVNKEICQAMESVFQHEPTASLKWVLEQTTEEMASDADRWNQASSATQIWNFDMQDPTRINAFTVFQAFFMGYYYAIFLRLVDTSSLRVQTVDGAWGYRSSEFLCNARNIWLGLGTVATPGVRILRRERVFSILSELVLGKMKEVSKVRRAANRENWCVGIIEKHSLMIRSLLKPCRTIREAGEFVMLDVDTSGIPRDMEGLVRPGVPERRLRAMRGDKTDIESHATEHLRSSAGESEDVTFNIEADWDGDPETMLLCVRYKGRRIETINPATADTSFLQCLLKPKEGDDAGVTPSRIAEADVIEQTAEDILSHKSPDRFRFKPVSSIAEFKTAPNKPCLIHIPAPNRPRLRYYGAEIMRIASQQVLITSDNLAEVFEECWGMTEGKSWRQVVLISGSERDCKPTLDDWVPKSLLGDVQLAQKQIKEQDTAGNMALGNQDIVLTVGTKRPQTWIIV</sequence>
<gene>
    <name evidence="1" type="ORF">BDV95DRAFT_481536</name>
</gene>
<keyword evidence="2" id="KW-1185">Reference proteome</keyword>
<organism evidence="1 2">
    <name type="scientific">Massariosphaeria phaeospora</name>
    <dbReference type="NCBI Taxonomy" id="100035"/>
    <lineage>
        <taxon>Eukaryota</taxon>
        <taxon>Fungi</taxon>
        <taxon>Dikarya</taxon>
        <taxon>Ascomycota</taxon>
        <taxon>Pezizomycotina</taxon>
        <taxon>Dothideomycetes</taxon>
        <taxon>Pleosporomycetidae</taxon>
        <taxon>Pleosporales</taxon>
        <taxon>Pleosporales incertae sedis</taxon>
        <taxon>Massariosphaeria</taxon>
    </lineage>
</organism>
<evidence type="ECO:0000313" key="1">
    <source>
        <dbReference type="EMBL" id="KAF2877624.1"/>
    </source>
</evidence>